<dbReference type="InterPro" id="IPR013785">
    <property type="entry name" value="Aldolase_TIM"/>
</dbReference>
<dbReference type="PANTHER" id="PTHR11452">
    <property type="entry name" value="ALPHA-GALACTOSIDASE/ALPHA-N-ACETYLGALACTOSAMINIDASE"/>
    <property type="match status" value="1"/>
</dbReference>
<feature type="chain" id="PRO_5038859188" description="Alpha-galactosidase" evidence="9">
    <location>
        <begin position="20"/>
        <end position="653"/>
    </location>
</feature>
<keyword evidence="5 8" id="KW-0378">Hydrolase</keyword>
<keyword evidence="4 9" id="KW-0732">Signal</keyword>
<dbReference type="InterPro" id="IPR002241">
    <property type="entry name" value="Glyco_hydro_27"/>
</dbReference>
<evidence type="ECO:0000256" key="5">
    <source>
        <dbReference type="ARBA" id="ARBA00022801"/>
    </source>
</evidence>
<dbReference type="InterPro" id="IPR013222">
    <property type="entry name" value="Glyco_hyd_98_carb-bd"/>
</dbReference>
<dbReference type="PRINTS" id="PR00740">
    <property type="entry name" value="GLHYDRLASE27"/>
</dbReference>
<keyword evidence="7 8" id="KW-0326">Glycosidase</keyword>
<evidence type="ECO:0000256" key="9">
    <source>
        <dbReference type="SAM" id="SignalP"/>
    </source>
</evidence>
<evidence type="ECO:0000313" key="11">
    <source>
        <dbReference type="EMBL" id="SDX71052.1"/>
    </source>
</evidence>
<dbReference type="InterPro" id="IPR038637">
    <property type="entry name" value="NPCBM_sf"/>
</dbReference>
<comment type="similarity">
    <text evidence="2 8">Belongs to the glycosyl hydrolase 27 family.</text>
</comment>
<dbReference type="PANTHER" id="PTHR11452:SF75">
    <property type="entry name" value="ALPHA-GALACTOSIDASE MEL1"/>
    <property type="match status" value="1"/>
</dbReference>
<comment type="catalytic activity">
    <reaction evidence="1 8">
        <text>Hydrolysis of terminal, non-reducing alpha-D-galactose residues in alpha-D-galactosides, including galactose oligosaccharides, galactomannans and galactolipids.</text>
        <dbReference type="EC" id="3.2.1.22"/>
    </reaction>
</comment>
<dbReference type="SMART" id="SM00776">
    <property type="entry name" value="NPCBM"/>
    <property type="match status" value="1"/>
</dbReference>
<dbReference type="EMBL" id="FNON01000003">
    <property type="protein sequence ID" value="SDX71052.1"/>
    <property type="molecule type" value="Genomic_DNA"/>
</dbReference>
<protein>
    <recommendedName>
        <fullName evidence="3 8">Alpha-galactosidase</fullName>
        <ecNumber evidence="3 8">3.2.1.22</ecNumber>
    </recommendedName>
    <alternativeName>
        <fullName evidence="8">Melibiase</fullName>
    </alternativeName>
</protein>
<organism evidence="11 12">
    <name type="scientific">Amycolatopsis xylanica</name>
    <dbReference type="NCBI Taxonomy" id="589385"/>
    <lineage>
        <taxon>Bacteria</taxon>
        <taxon>Bacillati</taxon>
        <taxon>Actinomycetota</taxon>
        <taxon>Actinomycetes</taxon>
        <taxon>Pseudonocardiales</taxon>
        <taxon>Pseudonocardiaceae</taxon>
        <taxon>Amycolatopsis</taxon>
    </lineage>
</organism>
<dbReference type="InterPro" id="IPR000111">
    <property type="entry name" value="Glyco_hydro_27/36_CS"/>
</dbReference>
<dbReference type="InterPro" id="IPR018905">
    <property type="entry name" value="A-galactase_NEW3"/>
</dbReference>
<dbReference type="InterPro" id="IPR013780">
    <property type="entry name" value="Glyco_hydro_b"/>
</dbReference>
<dbReference type="SUPFAM" id="SSF51445">
    <property type="entry name" value="(Trans)glycosidases"/>
    <property type="match status" value="1"/>
</dbReference>
<evidence type="ECO:0000313" key="12">
    <source>
        <dbReference type="Proteomes" id="UP000199515"/>
    </source>
</evidence>
<evidence type="ECO:0000256" key="7">
    <source>
        <dbReference type="ARBA" id="ARBA00023295"/>
    </source>
</evidence>
<name>A0A1H3DX10_9PSEU</name>
<dbReference type="Pfam" id="PF08305">
    <property type="entry name" value="NPCBM"/>
    <property type="match status" value="1"/>
</dbReference>
<dbReference type="InterPro" id="IPR041233">
    <property type="entry name" value="Melibiase_C"/>
</dbReference>
<dbReference type="Gene3D" id="2.60.120.1060">
    <property type="entry name" value="NPCBM/NEW2 domain"/>
    <property type="match status" value="1"/>
</dbReference>
<evidence type="ECO:0000256" key="8">
    <source>
        <dbReference type="RuleBase" id="RU361168"/>
    </source>
</evidence>
<evidence type="ECO:0000256" key="6">
    <source>
        <dbReference type="ARBA" id="ARBA00023157"/>
    </source>
</evidence>
<dbReference type="Pfam" id="PF10633">
    <property type="entry name" value="NPCBM_assoc"/>
    <property type="match status" value="1"/>
</dbReference>
<evidence type="ECO:0000259" key="10">
    <source>
        <dbReference type="SMART" id="SM00776"/>
    </source>
</evidence>
<feature type="domain" description="Glycosyl hydrolase family 98 putative carbohydrate-binding module" evidence="10">
    <location>
        <begin position="510"/>
        <end position="653"/>
    </location>
</feature>
<dbReference type="STRING" id="589385.SAMN05421504_103566"/>
<sequence>MRRLVVFVAALGAATTVVAAPAVAAETPERPAEAPAAAPPMGWNSWNKFACNINEQLIRETADALVSSGMKDAGYQYVNIDDCWAELNRNAEGKLENHKTRFPSGIKALADYIHGKGLKLGIYTSAGTLTCAKTMPGALDHEDVDAQTFADWGVDYLKYDNCNNQGRPALERYTKMGEALKKTGRPIVYALCEWGQNKPWTWGKDAGAQLWRTTGDIKDNWGSWTGILDKQVGLEAYSGPGAWNDPDMLEVGNGGMTNDEYQAHFALWSLMNAPLLAGNDLRSQSEATKKILQNKDLIAINQDWGGKQGHKVRDDGDNEVWAKPMSDGSTAVVLFNRGTKSSSISTLPAEIGAATASGYRVRDLWTGAETETTGTLRAAVPSHGAAAFRIWPSKFPSAAPRTTLSVQAADFTPRDKPFTTSVELTNDGSTPAFLGKVSLTAPTGWKVDGRADEFVLVVLPGKSWKHTWTVSPVAPAGDKVSVTSHTEYWTLWGKQALDTDGTTPLVTAPAAGTTALSQAAWISAENGFGPVERGKSNGESKAGDGKPITIGGVVYPNGLGVHAPSKVRFYLGGGCKSFSSIVGLDDEKKIGTVAFAVLGDGKTLASTEVLKTGQSQPIDVTLTGVQVLDLVVTDGGDGNNSDHADWANASITC</sequence>
<dbReference type="SUPFAM" id="SSF49785">
    <property type="entry name" value="Galactose-binding domain-like"/>
    <property type="match status" value="1"/>
</dbReference>
<reference evidence="11 12" key="1">
    <citation type="submission" date="2016-10" db="EMBL/GenBank/DDBJ databases">
        <authorList>
            <person name="de Groot N.N."/>
        </authorList>
    </citation>
    <scope>NUCLEOTIDE SEQUENCE [LARGE SCALE GENOMIC DNA]</scope>
    <source>
        <strain evidence="11 12">CPCC 202699</strain>
    </source>
</reference>
<dbReference type="RefSeq" id="WP_091289620.1">
    <property type="nucleotide sequence ID" value="NZ_FNON01000003.1"/>
</dbReference>
<accession>A0A1H3DX10</accession>
<keyword evidence="6 8" id="KW-1015">Disulfide bond</keyword>
<dbReference type="InterPro" id="IPR008979">
    <property type="entry name" value="Galactose-bd-like_sf"/>
</dbReference>
<dbReference type="CDD" id="cd14792">
    <property type="entry name" value="GH27"/>
    <property type="match status" value="1"/>
</dbReference>
<dbReference type="InterPro" id="IPR017853">
    <property type="entry name" value="GH"/>
</dbReference>
<dbReference type="OrthoDB" id="9807519at2"/>
<dbReference type="PROSITE" id="PS00512">
    <property type="entry name" value="ALPHA_GALACTOSIDASE"/>
    <property type="match status" value="1"/>
</dbReference>
<evidence type="ECO:0000256" key="4">
    <source>
        <dbReference type="ARBA" id="ARBA00022729"/>
    </source>
</evidence>
<evidence type="ECO:0000256" key="3">
    <source>
        <dbReference type="ARBA" id="ARBA00012755"/>
    </source>
</evidence>
<dbReference type="Proteomes" id="UP000199515">
    <property type="component" value="Unassembled WGS sequence"/>
</dbReference>
<dbReference type="EC" id="3.2.1.22" evidence="3 8"/>
<dbReference type="GO" id="GO:0016052">
    <property type="term" value="P:carbohydrate catabolic process"/>
    <property type="evidence" value="ECO:0007669"/>
    <property type="project" value="UniProtKB-ARBA"/>
</dbReference>
<dbReference type="Gene3D" id="3.20.20.70">
    <property type="entry name" value="Aldolase class I"/>
    <property type="match status" value="1"/>
</dbReference>
<dbReference type="Pfam" id="PF17801">
    <property type="entry name" value="Melibiase_C"/>
    <property type="match status" value="1"/>
</dbReference>
<proteinExistence type="inferred from homology"/>
<evidence type="ECO:0000256" key="2">
    <source>
        <dbReference type="ARBA" id="ARBA00009743"/>
    </source>
</evidence>
<dbReference type="AlphaFoldDB" id="A0A1H3DX10"/>
<dbReference type="Gene3D" id="2.60.40.1180">
    <property type="entry name" value="Golgi alpha-mannosidase II"/>
    <property type="match status" value="1"/>
</dbReference>
<feature type="signal peptide" evidence="9">
    <location>
        <begin position="1"/>
        <end position="19"/>
    </location>
</feature>
<keyword evidence="12" id="KW-1185">Reference proteome</keyword>
<dbReference type="FunFam" id="3.20.20.70:FF:000202">
    <property type="entry name" value="Alpha-galactosidase"/>
    <property type="match status" value="1"/>
</dbReference>
<dbReference type="SUPFAM" id="SSF51011">
    <property type="entry name" value="Glycosyl hydrolase domain"/>
    <property type="match status" value="1"/>
</dbReference>
<dbReference type="Pfam" id="PF16499">
    <property type="entry name" value="Melibiase_2"/>
    <property type="match status" value="1"/>
</dbReference>
<gene>
    <name evidence="11" type="ORF">SAMN05421504_103566</name>
</gene>
<evidence type="ECO:0000256" key="1">
    <source>
        <dbReference type="ARBA" id="ARBA00001255"/>
    </source>
</evidence>
<dbReference type="GO" id="GO:0004557">
    <property type="term" value="F:alpha-galactosidase activity"/>
    <property type="evidence" value="ECO:0007669"/>
    <property type="project" value="UniProtKB-EC"/>
</dbReference>